<dbReference type="GO" id="GO:0032153">
    <property type="term" value="C:cell division site"/>
    <property type="evidence" value="ECO:0007669"/>
    <property type="project" value="TreeGrafter"/>
</dbReference>
<dbReference type="EMBL" id="LT670844">
    <property type="protein sequence ID" value="SHL09119.1"/>
    <property type="molecule type" value="Genomic_DNA"/>
</dbReference>
<sequence>MTRGGWCCIRDGCISMSRNGNEHGPLVDLGHERPQVPARARNLSPIVPRASIAGRALVAVVAIMTFLASITTGAVLLVSASAAEWQSEVASEITIQVRPAAGRDLDRDAAAVMEAMRTQPGIVETRPFSKEESAKLLEPWLGSGLSLDDLPVPRVIVARVQPGTTLDLVALRGRIMQVAPTASVDDHRAWIERMRSMTGATVLAGIGILALVIIATIISVSFATRGAMAANRPIVEVLHFVGAGDRYIANRFFRHFLRLGLEGGVIGGGIAMLAFGFSESIAGWFSGTPVGDQFAALLGTFSLRPSGYLALAVQAVLIAAITAWASRRTLFSTLDDID</sequence>
<proteinExistence type="predicted"/>
<feature type="transmembrane region" description="Helical" evidence="1">
    <location>
        <begin position="307"/>
        <end position="325"/>
    </location>
</feature>
<gene>
    <name evidence="2" type="ORF">SAMN05444159_4968</name>
</gene>
<protein>
    <submittedName>
        <fullName evidence="2">Cell division transport system permease protein</fullName>
    </submittedName>
</protein>
<dbReference type="PANTHER" id="PTHR47755:SF1">
    <property type="entry name" value="CELL DIVISION PROTEIN FTSX"/>
    <property type="match status" value="1"/>
</dbReference>
<evidence type="ECO:0000256" key="1">
    <source>
        <dbReference type="SAM" id="Phobius"/>
    </source>
</evidence>
<dbReference type="InterPro" id="IPR004513">
    <property type="entry name" value="FtsX"/>
</dbReference>
<name>A0A1M6XTD1_9BRAD</name>
<dbReference type="Proteomes" id="UP000189935">
    <property type="component" value="Chromosome I"/>
</dbReference>
<keyword evidence="1" id="KW-1133">Transmembrane helix</keyword>
<dbReference type="PANTHER" id="PTHR47755">
    <property type="entry name" value="CELL DIVISION PROTEIN FTSX"/>
    <property type="match status" value="1"/>
</dbReference>
<dbReference type="GO" id="GO:0016020">
    <property type="term" value="C:membrane"/>
    <property type="evidence" value="ECO:0007669"/>
    <property type="project" value="InterPro"/>
</dbReference>
<reference evidence="2 3" key="1">
    <citation type="submission" date="2016-11" db="EMBL/GenBank/DDBJ databases">
        <authorList>
            <person name="Jaros S."/>
            <person name="Januszkiewicz K."/>
            <person name="Wedrychowicz H."/>
        </authorList>
    </citation>
    <scope>NUCLEOTIDE SEQUENCE [LARGE SCALE GENOMIC DNA]</scope>
    <source>
        <strain evidence="2 3">GAS499</strain>
    </source>
</reference>
<keyword evidence="1" id="KW-0812">Transmembrane</keyword>
<evidence type="ECO:0000313" key="3">
    <source>
        <dbReference type="Proteomes" id="UP000189935"/>
    </source>
</evidence>
<evidence type="ECO:0000313" key="2">
    <source>
        <dbReference type="EMBL" id="SHL09119.1"/>
    </source>
</evidence>
<keyword evidence="2" id="KW-0132">Cell division</keyword>
<organism evidence="2 3">
    <name type="scientific">Bradyrhizobium lablabi</name>
    <dbReference type="NCBI Taxonomy" id="722472"/>
    <lineage>
        <taxon>Bacteria</taxon>
        <taxon>Pseudomonadati</taxon>
        <taxon>Pseudomonadota</taxon>
        <taxon>Alphaproteobacteria</taxon>
        <taxon>Hyphomicrobiales</taxon>
        <taxon>Nitrobacteraceae</taxon>
        <taxon>Bradyrhizobium</taxon>
    </lineage>
</organism>
<dbReference type="GO" id="GO:0051301">
    <property type="term" value="P:cell division"/>
    <property type="evidence" value="ECO:0007669"/>
    <property type="project" value="UniProtKB-KW"/>
</dbReference>
<keyword evidence="2" id="KW-0131">Cell cycle</keyword>
<keyword evidence="1" id="KW-0472">Membrane</keyword>
<dbReference type="AlphaFoldDB" id="A0A1M6XTD1"/>
<feature type="transmembrane region" description="Helical" evidence="1">
    <location>
        <begin position="202"/>
        <end position="223"/>
    </location>
</feature>
<feature type="transmembrane region" description="Helical" evidence="1">
    <location>
        <begin position="56"/>
        <end position="78"/>
    </location>
</feature>
<feature type="transmembrane region" description="Helical" evidence="1">
    <location>
        <begin position="256"/>
        <end position="277"/>
    </location>
</feature>
<accession>A0A1M6XTD1</accession>